<evidence type="ECO:0000256" key="1">
    <source>
        <dbReference type="ARBA" id="ARBA00022490"/>
    </source>
</evidence>
<dbReference type="InterPro" id="IPR024046">
    <property type="entry name" value="Flagellar_assmbl_FliW_dom_sf"/>
</dbReference>
<comment type="function">
    <text evidence="4">Acts as an anti-CsrA protein, binds CsrA and prevents it from repressing translation of its target genes, one of which is flagellin. Binds to flagellin and participates in the assembly of the flagellum.</text>
</comment>
<keyword evidence="4" id="KW-0143">Chaperone</keyword>
<keyword evidence="1 4" id="KW-0963">Cytoplasm</keyword>
<dbReference type="EMBL" id="FOVE01000001">
    <property type="protein sequence ID" value="SFM98801.1"/>
    <property type="molecule type" value="Genomic_DNA"/>
</dbReference>
<dbReference type="Proteomes" id="UP000242869">
    <property type="component" value="Unassembled WGS sequence"/>
</dbReference>
<sequence>METYNTPFGEIQVDPETVISFPSGLPGLPACKRFKLLHEDKPNPQVMWLQSLDDMAVFFNVIDSEILGLNYQITLSDEECAEIDMQDGDEAKLLLVLRRKEEGSSGIEANTQAPFVLNLRTRRALQKTGVRADVVFRNV</sequence>
<dbReference type="Gene3D" id="2.30.290.10">
    <property type="entry name" value="BH3618-like"/>
    <property type="match status" value="1"/>
</dbReference>
<protein>
    <recommendedName>
        <fullName evidence="4">Flagellar assembly factor FliW</fullName>
    </recommendedName>
</protein>
<dbReference type="OrthoDB" id="9801235at2"/>
<keyword evidence="6" id="KW-1185">Reference proteome</keyword>
<dbReference type="AlphaFoldDB" id="A0A1I4VCA1"/>
<reference evidence="6" key="1">
    <citation type="submission" date="2016-10" db="EMBL/GenBank/DDBJ databases">
        <authorList>
            <person name="Varghese N."/>
            <person name="Submissions S."/>
        </authorList>
    </citation>
    <scope>NUCLEOTIDE SEQUENCE [LARGE SCALE GENOMIC DNA]</scope>
    <source>
        <strain evidence="6">DSM 6150</strain>
    </source>
</reference>
<evidence type="ECO:0000313" key="6">
    <source>
        <dbReference type="Proteomes" id="UP000242869"/>
    </source>
</evidence>
<dbReference type="GO" id="GO:0005737">
    <property type="term" value="C:cytoplasm"/>
    <property type="evidence" value="ECO:0007669"/>
    <property type="project" value="UniProtKB-SubCell"/>
</dbReference>
<keyword evidence="2 4" id="KW-1005">Bacterial flagellum biogenesis</keyword>
<comment type="subcellular location">
    <subcellularLocation>
        <location evidence="4">Cytoplasm</location>
    </subcellularLocation>
</comment>
<keyword evidence="5" id="KW-0966">Cell projection</keyword>
<dbReference type="GO" id="GO:0006417">
    <property type="term" value="P:regulation of translation"/>
    <property type="evidence" value="ECO:0007669"/>
    <property type="project" value="UniProtKB-KW"/>
</dbReference>
<keyword evidence="3 4" id="KW-0810">Translation regulation</keyword>
<dbReference type="PANTHER" id="PTHR39190:SF1">
    <property type="entry name" value="FLAGELLAR ASSEMBLY FACTOR FLIW"/>
    <property type="match status" value="1"/>
</dbReference>
<evidence type="ECO:0000313" key="5">
    <source>
        <dbReference type="EMBL" id="SFM98801.1"/>
    </source>
</evidence>
<keyword evidence="5" id="KW-0282">Flagellum</keyword>
<dbReference type="HAMAP" id="MF_01185">
    <property type="entry name" value="FliW"/>
    <property type="match status" value="1"/>
</dbReference>
<proteinExistence type="inferred from homology"/>
<dbReference type="SUPFAM" id="SSF141457">
    <property type="entry name" value="BH3618-like"/>
    <property type="match status" value="1"/>
</dbReference>
<name>A0A1I4VCA1_9NEIS</name>
<gene>
    <name evidence="4" type="primary">fliW</name>
    <name evidence="5" type="ORF">SAMN05660284_00224</name>
</gene>
<evidence type="ECO:0000256" key="3">
    <source>
        <dbReference type="ARBA" id="ARBA00022845"/>
    </source>
</evidence>
<dbReference type="STRING" id="83765.SAMN05660284_00224"/>
<comment type="subunit">
    <text evidence="4">Interacts with translational regulator CsrA and flagellin(s).</text>
</comment>
<dbReference type="RefSeq" id="WP_091189923.1">
    <property type="nucleotide sequence ID" value="NZ_FOVE01000001.1"/>
</dbReference>
<dbReference type="GO" id="GO:0044780">
    <property type="term" value="P:bacterial-type flagellum assembly"/>
    <property type="evidence" value="ECO:0007669"/>
    <property type="project" value="UniProtKB-UniRule"/>
</dbReference>
<dbReference type="Pfam" id="PF02623">
    <property type="entry name" value="FliW"/>
    <property type="match status" value="1"/>
</dbReference>
<keyword evidence="5" id="KW-0969">Cilium</keyword>
<dbReference type="PANTHER" id="PTHR39190">
    <property type="entry name" value="FLAGELLAR ASSEMBLY FACTOR FLIW"/>
    <property type="match status" value="1"/>
</dbReference>
<evidence type="ECO:0000256" key="2">
    <source>
        <dbReference type="ARBA" id="ARBA00022795"/>
    </source>
</evidence>
<dbReference type="InterPro" id="IPR003775">
    <property type="entry name" value="Flagellar_assembly_factor_FliW"/>
</dbReference>
<evidence type="ECO:0000256" key="4">
    <source>
        <dbReference type="HAMAP-Rule" id="MF_01185"/>
    </source>
</evidence>
<accession>A0A1I4VCA1</accession>
<comment type="similarity">
    <text evidence="4">Belongs to the FliW family.</text>
</comment>
<organism evidence="5 6">
    <name type="scientific">Formivibrio citricus</name>
    <dbReference type="NCBI Taxonomy" id="83765"/>
    <lineage>
        <taxon>Bacteria</taxon>
        <taxon>Pseudomonadati</taxon>
        <taxon>Pseudomonadota</taxon>
        <taxon>Betaproteobacteria</taxon>
        <taxon>Neisseriales</taxon>
        <taxon>Chitinibacteraceae</taxon>
        <taxon>Formivibrio</taxon>
    </lineage>
</organism>